<accession>A0A560W605</accession>
<dbReference type="RefSeq" id="WP_344707825.1">
    <property type="nucleotide sequence ID" value="NZ_BAAAYT010000012.1"/>
</dbReference>
<name>A0A560W605_9MICO</name>
<protein>
    <submittedName>
        <fullName evidence="2">Uncharacterized protein</fullName>
    </submittedName>
</protein>
<keyword evidence="3" id="KW-1185">Reference proteome</keyword>
<reference evidence="2 3" key="1">
    <citation type="submission" date="2019-06" db="EMBL/GenBank/DDBJ databases">
        <title>Sequencing the genomes of 1000 actinobacteria strains.</title>
        <authorList>
            <person name="Klenk H.-P."/>
        </authorList>
    </citation>
    <scope>NUCLEOTIDE SEQUENCE [LARGE SCALE GENOMIC DNA]</scope>
    <source>
        <strain evidence="2 3">DSM 18935</strain>
    </source>
</reference>
<dbReference type="EMBL" id="VIUW01000006">
    <property type="protein sequence ID" value="TWD13047.1"/>
    <property type="molecule type" value="Genomic_DNA"/>
</dbReference>
<dbReference type="Proteomes" id="UP000315628">
    <property type="component" value="Unassembled WGS sequence"/>
</dbReference>
<sequence length="146" mass="16465">MESPTAMNELGQLAMDHWKTWLPEQYQQIPDPETHFAALGQTAHEQMIQIEEDILRASPADPDYLKEVGRRNMARLTARETILSELLPTPPQSDDDAQDPTPSPIDPTGMPSDPSHPLWADLDDDSISPAEFQARRKAWIDSLPIR</sequence>
<feature type="region of interest" description="Disordered" evidence="1">
    <location>
        <begin position="84"/>
        <end position="127"/>
    </location>
</feature>
<gene>
    <name evidence="2" type="ORF">FB557_2814</name>
</gene>
<evidence type="ECO:0000256" key="1">
    <source>
        <dbReference type="SAM" id="MobiDB-lite"/>
    </source>
</evidence>
<evidence type="ECO:0000313" key="3">
    <source>
        <dbReference type="Proteomes" id="UP000315628"/>
    </source>
</evidence>
<evidence type="ECO:0000313" key="2">
    <source>
        <dbReference type="EMBL" id="TWD13047.1"/>
    </source>
</evidence>
<organism evidence="2 3">
    <name type="scientific">Marihabitans asiaticum</name>
    <dbReference type="NCBI Taxonomy" id="415218"/>
    <lineage>
        <taxon>Bacteria</taxon>
        <taxon>Bacillati</taxon>
        <taxon>Actinomycetota</taxon>
        <taxon>Actinomycetes</taxon>
        <taxon>Micrococcales</taxon>
        <taxon>Intrasporangiaceae</taxon>
        <taxon>Marihabitans</taxon>
    </lineage>
</organism>
<proteinExistence type="predicted"/>
<dbReference type="AlphaFoldDB" id="A0A560W605"/>
<comment type="caution">
    <text evidence="2">The sequence shown here is derived from an EMBL/GenBank/DDBJ whole genome shotgun (WGS) entry which is preliminary data.</text>
</comment>